<comment type="caution">
    <text evidence="1">The sequence shown here is derived from an EMBL/GenBank/DDBJ whole genome shotgun (WGS) entry which is preliminary data.</text>
</comment>
<reference evidence="1 2" key="1">
    <citation type="submission" date="2019-10" db="EMBL/GenBank/DDBJ databases">
        <title>Assembly and Annotation for the nematode Trichostrongylus colubriformis.</title>
        <authorList>
            <person name="Martin J."/>
        </authorList>
    </citation>
    <scope>NUCLEOTIDE SEQUENCE [LARGE SCALE GENOMIC DNA]</scope>
    <source>
        <strain evidence="1">G859</strain>
        <tissue evidence="1">Whole worm</tissue>
    </source>
</reference>
<sequence length="123" mass="14610">WYTGPFKDLWNKWDVEKLRTSNVAESFNRLLGVLLRGTHPRMSLLILAFQSCTSEAKGALLYYEERRADGKRLRRRDLLRRHRVAMEMSRFRSTMETTRGFLSTVTITTYCRRMARFVTEKVV</sequence>
<feature type="non-terminal residue" evidence="1">
    <location>
        <position position="1"/>
    </location>
</feature>
<dbReference type="EMBL" id="WIXE01017162">
    <property type="protein sequence ID" value="KAK5971972.1"/>
    <property type="molecule type" value="Genomic_DNA"/>
</dbReference>
<dbReference type="Proteomes" id="UP001331761">
    <property type="component" value="Unassembled WGS sequence"/>
</dbReference>
<name>A0AAN8IJT9_TRICO</name>
<keyword evidence="2" id="KW-1185">Reference proteome</keyword>
<gene>
    <name evidence="1" type="ORF">GCK32_011858</name>
</gene>
<protein>
    <submittedName>
        <fullName evidence="1">Uncharacterized protein</fullName>
    </submittedName>
</protein>
<dbReference type="AlphaFoldDB" id="A0AAN8IJT9"/>
<evidence type="ECO:0000313" key="1">
    <source>
        <dbReference type="EMBL" id="KAK5971972.1"/>
    </source>
</evidence>
<evidence type="ECO:0000313" key="2">
    <source>
        <dbReference type="Proteomes" id="UP001331761"/>
    </source>
</evidence>
<proteinExistence type="predicted"/>
<accession>A0AAN8IJT9</accession>
<organism evidence="1 2">
    <name type="scientific">Trichostrongylus colubriformis</name>
    <name type="common">Black scour worm</name>
    <dbReference type="NCBI Taxonomy" id="6319"/>
    <lineage>
        <taxon>Eukaryota</taxon>
        <taxon>Metazoa</taxon>
        <taxon>Ecdysozoa</taxon>
        <taxon>Nematoda</taxon>
        <taxon>Chromadorea</taxon>
        <taxon>Rhabditida</taxon>
        <taxon>Rhabditina</taxon>
        <taxon>Rhabditomorpha</taxon>
        <taxon>Strongyloidea</taxon>
        <taxon>Trichostrongylidae</taxon>
        <taxon>Trichostrongylus</taxon>
    </lineage>
</organism>